<evidence type="ECO:0000256" key="2">
    <source>
        <dbReference type="ARBA" id="ARBA00006739"/>
    </source>
</evidence>
<evidence type="ECO:0000259" key="5">
    <source>
        <dbReference type="Pfam" id="PF00535"/>
    </source>
</evidence>
<comment type="caution">
    <text evidence="6">The sequence shown here is derived from an EMBL/GenBank/DDBJ whole genome shotgun (WGS) entry which is preliminary data.</text>
</comment>
<dbReference type="GO" id="GO:0016757">
    <property type="term" value="F:glycosyltransferase activity"/>
    <property type="evidence" value="ECO:0007669"/>
    <property type="project" value="UniProtKB-KW"/>
</dbReference>
<evidence type="ECO:0000313" key="6">
    <source>
        <dbReference type="EMBL" id="RGJ25009.1"/>
    </source>
</evidence>
<proteinExistence type="inferred from homology"/>
<keyword evidence="3" id="KW-0328">Glycosyltransferase</keyword>
<dbReference type="Pfam" id="PF00535">
    <property type="entry name" value="Glycos_transf_2"/>
    <property type="match status" value="1"/>
</dbReference>
<dbReference type="PANTHER" id="PTHR43179:SF12">
    <property type="entry name" value="GALACTOFURANOSYLTRANSFERASE GLFT2"/>
    <property type="match status" value="1"/>
</dbReference>
<gene>
    <name evidence="6" type="ORF">DXD67_04490</name>
</gene>
<keyword evidence="4 6" id="KW-0808">Transferase</keyword>
<dbReference type="PANTHER" id="PTHR43179">
    <property type="entry name" value="RHAMNOSYLTRANSFERASE WBBL"/>
    <property type="match status" value="1"/>
</dbReference>
<comment type="pathway">
    <text evidence="1">Cell wall biogenesis; cell wall polysaccharide biosynthesis.</text>
</comment>
<dbReference type="Proteomes" id="UP000260655">
    <property type="component" value="Unassembled WGS sequence"/>
</dbReference>
<organism evidence="6 7">
    <name type="scientific">Coprococcus comes</name>
    <dbReference type="NCBI Taxonomy" id="410072"/>
    <lineage>
        <taxon>Bacteria</taxon>
        <taxon>Bacillati</taxon>
        <taxon>Bacillota</taxon>
        <taxon>Clostridia</taxon>
        <taxon>Lachnospirales</taxon>
        <taxon>Lachnospiraceae</taxon>
        <taxon>Coprococcus</taxon>
    </lineage>
</organism>
<name>A0A3E4GS55_9FIRM</name>
<dbReference type="InterPro" id="IPR001173">
    <property type="entry name" value="Glyco_trans_2-like"/>
</dbReference>
<evidence type="ECO:0000256" key="3">
    <source>
        <dbReference type="ARBA" id="ARBA00022676"/>
    </source>
</evidence>
<dbReference type="AlphaFoldDB" id="A0A3E4GS55"/>
<evidence type="ECO:0000256" key="4">
    <source>
        <dbReference type="ARBA" id="ARBA00022679"/>
    </source>
</evidence>
<evidence type="ECO:0000313" key="7">
    <source>
        <dbReference type="Proteomes" id="UP000260655"/>
    </source>
</evidence>
<evidence type="ECO:0000256" key="1">
    <source>
        <dbReference type="ARBA" id="ARBA00004776"/>
    </source>
</evidence>
<comment type="similarity">
    <text evidence="2">Belongs to the glycosyltransferase 2 family.</text>
</comment>
<reference evidence="6 7" key="1">
    <citation type="submission" date="2018-08" db="EMBL/GenBank/DDBJ databases">
        <title>A genome reference for cultivated species of the human gut microbiota.</title>
        <authorList>
            <person name="Zou Y."/>
            <person name="Xue W."/>
            <person name="Luo G."/>
        </authorList>
    </citation>
    <scope>NUCLEOTIDE SEQUENCE [LARGE SCALE GENOMIC DNA]</scope>
    <source>
        <strain evidence="6 7">TM07-19</strain>
    </source>
</reference>
<feature type="domain" description="Glycosyltransferase 2-like" evidence="5">
    <location>
        <begin position="13"/>
        <end position="154"/>
    </location>
</feature>
<dbReference type="Gene3D" id="3.90.550.10">
    <property type="entry name" value="Spore Coat Polysaccharide Biosynthesis Protein SpsA, Chain A"/>
    <property type="match status" value="1"/>
</dbReference>
<sequence>MEREKMKQEPLISVILVNYNGYDDTRECVRSLLASDYRNIRICIVDNASSKNIVEYDDVIKEDRCDIVYLKNNIGFAGGNNVGIEYSKKYNPDYYLILNNDTVVKRDFLKPLLRKCIANDKIGIATGKVLYYDEPSILWFGGSYFDSKLCEYRIKGIGCIDNGDYDQETEIYYTTGCFMLIPAAVLNKVGKMSEDYFLYYEDADYCERIKSYGFSIYYLPKSIIYHKESRSTNKGSDLYNYYINRNYMFFVWRYARGRKFKLVIARMVNMIKDTIRKRLSLRVMIKVWVDFVLNRQGKMRNE</sequence>
<dbReference type="EMBL" id="QSOV01000003">
    <property type="protein sequence ID" value="RGJ25009.1"/>
    <property type="molecule type" value="Genomic_DNA"/>
</dbReference>
<dbReference type="SUPFAM" id="SSF53448">
    <property type="entry name" value="Nucleotide-diphospho-sugar transferases"/>
    <property type="match status" value="1"/>
</dbReference>
<dbReference type="InterPro" id="IPR029044">
    <property type="entry name" value="Nucleotide-diphossugar_trans"/>
</dbReference>
<protein>
    <submittedName>
        <fullName evidence="6">Glycosyltransferase family 2 protein</fullName>
    </submittedName>
</protein>
<dbReference type="CDD" id="cd04186">
    <property type="entry name" value="GT_2_like_c"/>
    <property type="match status" value="1"/>
</dbReference>
<accession>A0A3E4GS55</accession>